<reference evidence="1" key="1">
    <citation type="submission" date="2020-08" db="EMBL/GenBank/DDBJ databases">
        <title>Food and environmental bacterial isolates.</title>
        <authorList>
            <person name="Richter L."/>
            <person name="Du Plessis E.M."/>
            <person name="Duvenage S."/>
            <person name="Allam M."/>
            <person name="Korsten L."/>
        </authorList>
    </citation>
    <scope>NUCLEOTIDE SEQUENCE</scope>
    <source>
        <strain evidence="1">UPMP2127</strain>
    </source>
</reference>
<dbReference type="RefSeq" id="WP_179253757.1">
    <property type="nucleotide sequence ID" value="NZ_JACBIV010000031.1"/>
</dbReference>
<protein>
    <recommendedName>
        <fullName evidence="3">Lipoprotein</fullName>
    </recommendedName>
</protein>
<dbReference type="Proteomes" id="UP000659084">
    <property type="component" value="Unassembled WGS sequence"/>
</dbReference>
<evidence type="ECO:0000313" key="2">
    <source>
        <dbReference type="Proteomes" id="UP000659084"/>
    </source>
</evidence>
<organism evidence="1 2">
    <name type="scientific">Serratia fonticola</name>
    <dbReference type="NCBI Taxonomy" id="47917"/>
    <lineage>
        <taxon>Bacteria</taxon>
        <taxon>Pseudomonadati</taxon>
        <taxon>Pseudomonadota</taxon>
        <taxon>Gammaproteobacteria</taxon>
        <taxon>Enterobacterales</taxon>
        <taxon>Yersiniaceae</taxon>
        <taxon>Serratia</taxon>
    </lineage>
</organism>
<dbReference type="PROSITE" id="PS51257">
    <property type="entry name" value="PROKAR_LIPOPROTEIN"/>
    <property type="match status" value="1"/>
</dbReference>
<dbReference type="AlphaFoldDB" id="A0AAW3X039"/>
<accession>A0AAW3X039</accession>
<comment type="caution">
    <text evidence="1">The sequence shown here is derived from an EMBL/GenBank/DDBJ whole genome shotgun (WGS) entry which is preliminary data.</text>
</comment>
<sequence length="150" mass="16956">MKKFKIITLSSILLTSGCKNYVPYSYVDHIVSMTGIYCTQSGFPKCEDYRSCVSENYERVKSKAPMQLGMARIIIIQGSPNIVEKNDYTDLIKNSYNLLDHKQTNIKVSSLNMGVSYLIYAHNACASITGDKTYNIDSYMPLLREKLGVK</sequence>
<dbReference type="EMBL" id="JACNYO010000037">
    <property type="protein sequence ID" value="MBC3215192.1"/>
    <property type="molecule type" value="Genomic_DNA"/>
</dbReference>
<evidence type="ECO:0008006" key="3">
    <source>
        <dbReference type="Google" id="ProtNLM"/>
    </source>
</evidence>
<gene>
    <name evidence="1" type="ORF">H8J20_23965</name>
</gene>
<evidence type="ECO:0000313" key="1">
    <source>
        <dbReference type="EMBL" id="MBC3215192.1"/>
    </source>
</evidence>
<proteinExistence type="predicted"/>
<name>A0AAW3X039_SERFO</name>